<dbReference type="InterPro" id="IPR029061">
    <property type="entry name" value="THDP-binding"/>
</dbReference>
<feature type="region of interest" description="Disordered" evidence="2">
    <location>
        <begin position="134"/>
        <end position="155"/>
    </location>
</feature>
<sequence>MRLQDVTQEELLYGTMACAGCGGIIALRMALKVLGKNTVMVLPAGCMMAVSGFFPQMAVNIPLVSTAFPCTASAVSGLVAALKVQGKEDITVLGVAGDGGTADIGIQALSGAVERGENFVYICYDNEAYMNTGGQRSSETPYGARTTTTPVGRNQMWEDKPKKDLVRIMAAHNIPYAARASISHPREYMENIRKAKEIKGTEKSPFLETGISQCINMRCNFRRNKRKICWVSLEIKKQPQSGRI</sequence>
<gene>
    <name evidence="5" type="ORF">DCMF_17495</name>
</gene>
<dbReference type="PANTHER" id="PTHR42897:SF2">
    <property type="entry name" value="PYRUVATE SYNTHASE SUBUNIT PORB"/>
    <property type="match status" value="1"/>
</dbReference>
<evidence type="ECO:0000256" key="2">
    <source>
        <dbReference type="SAM" id="MobiDB-lite"/>
    </source>
</evidence>
<keyword evidence="1" id="KW-0560">Oxidoreductase</keyword>
<feature type="domain" description="Thiamine pyrophosphate enzyme TPP-binding" evidence="4">
    <location>
        <begin position="63"/>
        <end position="200"/>
    </location>
</feature>
<evidence type="ECO:0000259" key="4">
    <source>
        <dbReference type="Pfam" id="PF02775"/>
    </source>
</evidence>
<protein>
    <recommendedName>
        <fullName evidence="4">Thiamine pyrophosphate enzyme TPP-binding domain-containing protein</fullName>
    </recommendedName>
</protein>
<organism evidence="5 6">
    <name type="scientific">Formimonas warabiya</name>
    <dbReference type="NCBI Taxonomy" id="1761012"/>
    <lineage>
        <taxon>Bacteria</taxon>
        <taxon>Bacillati</taxon>
        <taxon>Bacillota</taxon>
        <taxon>Clostridia</taxon>
        <taxon>Eubacteriales</taxon>
        <taxon>Peptococcaceae</taxon>
        <taxon>Candidatus Formimonas</taxon>
    </lineage>
</organism>
<evidence type="ECO:0000313" key="5">
    <source>
        <dbReference type="EMBL" id="ATW26316.1"/>
    </source>
</evidence>
<evidence type="ECO:0000256" key="3">
    <source>
        <dbReference type="SAM" id="Phobius"/>
    </source>
</evidence>
<evidence type="ECO:0000256" key="1">
    <source>
        <dbReference type="ARBA" id="ARBA00023002"/>
    </source>
</evidence>
<dbReference type="PANTHER" id="PTHR42897">
    <property type="entry name" value="PYRUVATE SYNTHASE SUBUNIT PORB"/>
    <property type="match status" value="1"/>
</dbReference>
<reference evidence="5 6" key="1">
    <citation type="submission" date="2016-10" db="EMBL/GenBank/DDBJ databases">
        <title>Complete Genome Sequence of Peptococcaceae strain DCMF.</title>
        <authorList>
            <person name="Edwards R.J."/>
            <person name="Holland S.I."/>
            <person name="Deshpande N.P."/>
            <person name="Wong Y.K."/>
            <person name="Ertan H."/>
            <person name="Manefield M."/>
            <person name="Russell T.L."/>
            <person name="Lee M.J."/>
        </authorList>
    </citation>
    <scope>NUCLEOTIDE SEQUENCE [LARGE SCALE GENOMIC DNA]</scope>
    <source>
        <strain evidence="5 6">DCMF</strain>
    </source>
</reference>
<dbReference type="Pfam" id="PF02775">
    <property type="entry name" value="TPP_enzyme_C"/>
    <property type="match status" value="1"/>
</dbReference>
<keyword evidence="6" id="KW-1185">Reference proteome</keyword>
<dbReference type="KEGG" id="fwa:DCMF_17495"/>
<name>A0A3G1KV54_FORW1</name>
<dbReference type="Gene3D" id="3.40.50.970">
    <property type="match status" value="2"/>
</dbReference>
<accession>A0A3G1KV54</accession>
<dbReference type="Proteomes" id="UP000323521">
    <property type="component" value="Chromosome"/>
</dbReference>
<feature type="compositionally biased region" description="Polar residues" evidence="2">
    <location>
        <begin position="134"/>
        <end position="152"/>
    </location>
</feature>
<dbReference type="GO" id="GO:0030976">
    <property type="term" value="F:thiamine pyrophosphate binding"/>
    <property type="evidence" value="ECO:0007669"/>
    <property type="project" value="InterPro"/>
</dbReference>
<feature type="transmembrane region" description="Helical" evidence="3">
    <location>
        <begin position="12"/>
        <end position="31"/>
    </location>
</feature>
<dbReference type="InterPro" id="IPR051479">
    <property type="entry name" value="PorB-like"/>
</dbReference>
<dbReference type="AlphaFoldDB" id="A0A3G1KV54"/>
<dbReference type="SUPFAM" id="SSF52518">
    <property type="entry name" value="Thiamin diphosphate-binding fold (THDP-binding)"/>
    <property type="match status" value="1"/>
</dbReference>
<dbReference type="EMBL" id="CP017634">
    <property type="protein sequence ID" value="ATW26316.1"/>
    <property type="molecule type" value="Genomic_DNA"/>
</dbReference>
<keyword evidence="3" id="KW-0472">Membrane</keyword>
<dbReference type="InterPro" id="IPR011766">
    <property type="entry name" value="TPP_enzyme_TPP-bd"/>
</dbReference>
<keyword evidence="3" id="KW-1133">Transmembrane helix</keyword>
<evidence type="ECO:0000313" key="6">
    <source>
        <dbReference type="Proteomes" id="UP000323521"/>
    </source>
</evidence>
<dbReference type="GO" id="GO:0016491">
    <property type="term" value="F:oxidoreductase activity"/>
    <property type="evidence" value="ECO:0007669"/>
    <property type="project" value="UniProtKB-KW"/>
</dbReference>
<keyword evidence="3" id="KW-0812">Transmembrane</keyword>
<proteinExistence type="predicted"/>